<keyword evidence="3" id="KW-1185">Reference proteome</keyword>
<dbReference type="Gene3D" id="3.40.50.150">
    <property type="entry name" value="Vaccinia Virus protein VP39"/>
    <property type="match status" value="1"/>
</dbReference>
<dbReference type="EMBL" id="QJSX01000010">
    <property type="protein sequence ID" value="PYE53096.1"/>
    <property type="molecule type" value="Genomic_DNA"/>
</dbReference>
<reference evidence="2 3" key="1">
    <citation type="submission" date="2018-06" db="EMBL/GenBank/DDBJ databases">
        <title>Genomic Encyclopedia of Type Strains, Phase IV (KMG-IV): sequencing the most valuable type-strain genomes for metagenomic binning, comparative biology and taxonomic classification.</title>
        <authorList>
            <person name="Goeker M."/>
        </authorList>
    </citation>
    <scope>NUCLEOTIDE SEQUENCE [LARGE SCALE GENOMIC DNA]</scope>
    <source>
        <strain evidence="2 3">DSM 18048</strain>
    </source>
</reference>
<comment type="caution">
    <text evidence="2">The sequence shown here is derived from an EMBL/GenBank/DDBJ whole genome shotgun (WGS) entry which is preliminary data.</text>
</comment>
<dbReference type="Pfam" id="PF08242">
    <property type="entry name" value="Methyltransf_12"/>
    <property type="match status" value="1"/>
</dbReference>
<dbReference type="InterPro" id="IPR023149">
    <property type="entry name" value="Trans_acon_MeTrfase_C"/>
</dbReference>
<dbReference type="AlphaFoldDB" id="A0A318S7S7"/>
<evidence type="ECO:0000313" key="2">
    <source>
        <dbReference type="EMBL" id="PYE53096.1"/>
    </source>
</evidence>
<dbReference type="InterPro" id="IPR013217">
    <property type="entry name" value="Methyltransf_12"/>
</dbReference>
<dbReference type="Gene3D" id="1.10.150.290">
    <property type="entry name" value="S-adenosyl-L-methionine-dependent methyltransferases"/>
    <property type="match status" value="1"/>
</dbReference>
<protein>
    <submittedName>
        <fullName evidence="2">Trans-aconitate 2-methyltransferase</fullName>
    </submittedName>
</protein>
<dbReference type="GO" id="GO:0030798">
    <property type="term" value="F:trans-aconitate 2-methyltransferase activity"/>
    <property type="evidence" value="ECO:0007669"/>
    <property type="project" value="InterPro"/>
</dbReference>
<dbReference type="OrthoDB" id="9760689at2"/>
<name>A0A318S7S7_9DEIO</name>
<accession>A0A318S7S7</accession>
<evidence type="ECO:0000259" key="1">
    <source>
        <dbReference type="Pfam" id="PF08242"/>
    </source>
</evidence>
<dbReference type="PANTHER" id="PTHR43861">
    <property type="entry name" value="TRANS-ACONITATE 2-METHYLTRANSFERASE-RELATED"/>
    <property type="match status" value="1"/>
</dbReference>
<dbReference type="RefSeq" id="WP_110887302.1">
    <property type="nucleotide sequence ID" value="NZ_QJSX01000010.1"/>
</dbReference>
<dbReference type="GO" id="GO:0032259">
    <property type="term" value="P:methylation"/>
    <property type="evidence" value="ECO:0007669"/>
    <property type="project" value="UniProtKB-KW"/>
</dbReference>
<feature type="domain" description="Methyltransferase type 12" evidence="1">
    <location>
        <begin position="35"/>
        <end position="124"/>
    </location>
</feature>
<evidence type="ECO:0000313" key="3">
    <source>
        <dbReference type="Proteomes" id="UP000248326"/>
    </source>
</evidence>
<dbReference type="SUPFAM" id="SSF53335">
    <property type="entry name" value="S-adenosyl-L-methionine-dependent methyltransferases"/>
    <property type="match status" value="1"/>
</dbReference>
<dbReference type="Proteomes" id="UP000248326">
    <property type="component" value="Unassembled WGS sequence"/>
</dbReference>
<organism evidence="2 3">
    <name type="scientific">Deinococcus yavapaiensis KR-236</name>
    <dbReference type="NCBI Taxonomy" id="694435"/>
    <lineage>
        <taxon>Bacteria</taxon>
        <taxon>Thermotogati</taxon>
        <taxon>Deinococcota</taxon>
        <taxon>Deinococci</taxon>
        <taxon>Deinococcales</taxon>
        <taxon>Deinococcaceae</taxon>
        <taxon>Deinococcus</taxon>
    </lineage>
</organism>
<dbReference type="CDD" id="cd02440">
    <property type="entry name" value="AdoMet_MTases"/>
    <property type="match status" value="1"/>
</dbReference>
<sequence length="259" mass="29266">MPWNPDQYQQFGAQRAQPFHDLLNLLDVRPHLKVVDLGCGTGELTRLLADRLPDSDTLGIDASSEMLAKSHAFTRPGLRFERRDILELAGSFDVIFSNAALQWLPDHDALLARLWTHLAPRGQLAVQVPSNFDHPSHRLLNDTAREFADDLGGFTRLQSAPASRARPVASLTEYAERLFDLGGIDIVAFEKIYPVVLSDADGILAWTRGTALVPYLERLDDERKAAFEARYRERLWQQWPSGPVFYAFKRTLFTARKPA</sequence>
<dbReference type="PANTHER" id="PTHR43861:SF1">
    <property type="entry name" value="TRANS-ACONITATE 2-METHYLTRANSFERASE"/>
    <property type="match status" value="1"/>
</dbReference>
<proteinExistence type="predicted"/>
<keyword evidence="2" id="KW-0808">Transferase</keyword>
<dbReference type="InterPro" id="IPR029063">
    <property type="entry name" value="SAM-dependent_MTases_sf"/>
</dbReference>
<keyword evidence="2" id="KW-0489">Methyltransferase</keyword>
<gene>
    <name evidence="2" type="ORF">DES52_11080</name>
</gene>